<gene>
    <name evidence="1" type="ORF">PCOR1329_LOCUS18128</name>
</gene>
<accession>A0ABN9R6S1</accession>
<evidence type="ECO:0000313" key="1">
    <source>
        <dbReference type="EMBL" id="CAK0814551.1"/>
    </source>
</evidence>
<name>A0ABN9R6S1_9DINO</name>
<keyword evidence="2" id="KW-1185">Reference proteome</keyword>
<dbReference type="Proteomes" id="UP001189429">
    <property type="component" value="Unassembled WGS sequence"/>
</dbReference>
<protein>
    <submittedName>
        <fullName evidence="1">Uncharacterized protein</fullName>
    </submittedName>
</protein>
<dbReference type="EMBL" id="CAUYUJ010005672">
    <property type="protein sequence ID" value="CAK0814551.1"/>
    <property type="molecule type" value="Genomic_DNA"/>
</dbReference>
<organism evidence="1 2">
    <name type="scientific">Prorocentrum cordatum</name>
    <dbReference type="NCBI Taxonomy" id="2364126"/>
    <lineage>
        <taxon>Eukaryota</taxon>
        <taxon>Sar</taxon>
        <taxon>Alveolata</taxon>
        <taxon>Dinophyceae</taxon>
        <taxon>Prorocentrales</taxon>
        <taxon>Prorocentraceae</taxon>
        <taxon>Prorocentrum</taxon>
    </lineage>
</organism>
<evidence type="ECO:0000313" key="2">
    <source>
        <dbReference type="Proteomes" id="UP001189429"/>
    </source>
</evidence>
<reference evidence="1" key="1">
    <citation type="submission" date="2023-10" db="EMBL/GenBank/DDBJ databases">
        <authorList>
            <person name="Chen Y."/>
            <person name="Shah S."/>
            <person name="Dougan E. K."/>
            <person name="Thang M."/>
            <person name="Chan C."/>
        </authorList>
    </citation>
    <scope>NUCLEOTIDE SEQUENCE [LARGE SCALE GENOMIC DNA]</scope>
</reference>
<feature type="non-terminal residue" evidence="1">
    <location>
        <position position="1"/>
    </location>
</feature>
<proteinExistence type="predicted"/>
<sequence>AGISLAIAQERAADSAVRPWTQAQAGRSVTGLQRAICDLLQERDQRSPESRMRAKLEQWVVPLFPRLRAQRAVAMLRRLTALVPPRTTAAVIRTLWSGWRTSRRFGCRRACLYCGMEDGGSVEHASVCGALARFGARYLRLPYVSEVGPRRLSFLLLGPPSELTAMRLTLGASLVAAAYRLHCRFRNQRAELRGEEAVRRALEQAVKEAVQGNHGATTIFDARWT</sequence>
<comment type="caution">
    <text evidence="1">The sequence shown here is derived from an EMBL/GenBank/DDBJ whole genome shotgun (WGS) entry which is preliminary data.</text>
</comment>